<feature type="region of interest" description="Disordered" evidence="1">
    <location>
        <begin position="218"/>
        <end position="246"/>
    </location>
</feature>
<dbReference type="OrthoDB" id="9789634at2"/>
<evidence type="ECO:0000256" key="1">
    <source>
        <dbReference type="SAM" id="MobiDB-lite"/>
    </source>
</evidence>
<dbReference type="SUPFAM" id="SSF81301">
    <property type="entry name" value="Nucleotidyltransferase"/>
    <property type="match status" value="1"/>
</dbReference>
<dbReference type="Pfam" id="PF04607">
    <property type="entry name" value="RelA_SpoT"/>
    <property type="match status" value="1"/>
</dbReference>
<sequence>MPSLDFSREERGFEAFYEQELPALQYACASYIALLQSILSRTPHLDITKVEGRIKDRQECIAKFSRKYRAALEESNTPYEIRHYITDLIGVRVVCLYEDELEKAAQAVRSHFDVIDVTDKVSAVESTEGSFGYKGLHLDLRLNAVQASLPEHTAYAAQPFELQVRTIIQDSWSVLDHKIKYKKSIPGQLKRRINVLSALFELADREFRQIRDATEAELRQAPDETEASDADAAAAEPAGERAGPATGGSELNAFTFLKIANHFFKDCDFDPHKVDLFVADIRGWAPGITRARFNTLLRATLGTVKRYKQHFEEANPQTSFNPYTVIRHCLYLGDRTTFRRALRNSSREAFEAWLKDHP</sequence>
<dbReference type="CDD" id="cd05399">
    <property type="entry name" value="NT_Rel-Spo_like"/>
    <property type="match status" value="1"/>
</dbReference>
<feature type="compositionally biased region" description="Low complexity" evidence="1">
    <location>
        <begin position="230"/>
        <end position="246"/>
    </location>
</feature>
<dbReference type="Gene3D" id="1.10.287.860">
    <property type="entry name" value="Nucleotidyltransferase"/>
    <property type="match status" value="1"/>
</dbReference>
<dbReference type="Proteomes" id="UP000199517">
    <property type="component" value="Unassembled WGS sequence"/>
</dbReference>
<gene>
    <name evidence="3" type="ORF">SAMN04489710_109129</name>
</gene>
<protein>
    <submittedName>
        <fullName evidence="3">PpGpp synthetase catalytic domain-containing protein (RelA/SpoT-type nucleotidyltranferase)</fullName>
    </submittedName>
</protein>
<organism evidence="3 4">
    <name type="scientific">Paracidovorax konjaci</name>
    <dbReference type="NCBI Taxonomy" id="32040"/>
    <lineage>
        <taxon>Bacteria</taxon>
        <taxon>Pseudomonadati</taxon>
        <taxon>Pseudomonadota</taxon>
        <taxon>Betaproteobacteria</taxon>
        <taxon>Burkholderiales</taxon>
        <taxon>Comamonadaceae</taxon>
        <taxon>Paracidovorax</taxon>
    </lineage>
</organism>
<dbReference type="InterPro" id="IPR007685">
    <property type="entry name" value="RelA_SpoT"/>
</dbReference>
<dbReference type="RefSeq" id="WP_092953623.1">
    <property type="nucleotide sequence ID" value="NZ_FOMQ01000009.1"/>
</dbReference>
<proteinExistence type="predicted"/>
<reference evidence="4" key="1">
    <citation type="submission" date="2016-10" db="EMBL/GenBank/DDBJ databases">
        <authorList>
            <person name="Varghese N."/>
            <person name="Submissions S."/>
        </authorList>
    </citation>
    <scope>NUCLEOTIDE SEQUENCE [LARGE SCALE GENOMIC DNA]</scope>
    <source>
        <strain evidence="4">DSM 7481</strain>
    </source>
</reference>
<dbReference type="PANTHER" id="PTHR41773">
    <property type="entry name" value="GTP PYROPHOSPHATASE-RELATED"/>
    <property type="match status" value="1"/>
</dbReference>
<dbReference type="SMART" id="SM00954">
    <property type="entry name" value="RelA_SpoT"/>
    <property type="match status" value="1"/>
</dbReference>
<keyword evidence="4" id="KW-1185">Reference proteome</keyword>
<dbReference type="Gene3D" id="3.30.460.10">
    <property type="entry name" value="Beta Polymerase, domain 2"/>
    <property type="match status" value="1"/>
</dbReference>
<evidence type="ECO:0000313" key="4">
    <source>
        <dbReference type="Proteomes" id="UP000199517"/>
    </source>
</evidence>
<dbReference type="EMBL" id="FOMQ01000009">
    <property type="protein sequence ID" value="SFD94246.1"/>
    <property type="molecule type" value="Genomic_DNA"/>
</dbReference>
<name>A0A1I1WGF1_9BURK</name>
<evidence type="ECO:0000313" key="3">
    <source>
        <dbReference type="EMBL" id="SFD94246.1"/>
    </source>
</evidence>
<dbReference type="AlphaFoldDB" id="A0A1I1WGF1"/>
<dbReference type="GO" id="GO:0015969">
    <property type="term" value="P:guanosine tetraphosphate metabolic process"/>
    <property type="evidence" value="ECO:0007669"/>
    <property type="project" value="InterPro"/>
</dbReference>
<dbReference type="InterPro" id="IPR043519">
    <property type="entry name" value="NT_sf"/>
</dbReference>
<evidence type="ECO:0000259" key="2">
    <source>
        <dbReference type="SMART" id="SM00954"/>
    </source>
</evidence>
<dbReference type="PANTHER" id="PTHR41773:SF1">
    <property type="entry name" value="RELA_SPOT DOMAIN-CONTAINING PROTEIN"/>
    <property type="match status" value="1"/>
</dbReference>
<accession>A0A1I1WGF1</accession>
<dbReference type="STRING" id="32040.SAMN04489710_109129"/>
<feature type="domain" description="RelA/SpoT" evidence="2">
    <location>
        <begin position="52"/>
        <end position="187"/>
    </location>
</feature>